<dbReference type="Pfam" id="PF12502">
    <property type="entry name" value="DUF3710"/>
    <property type="match status" value="1"/>
</dbReference>
<dbReference type="EMBL" id="AP017424">
    <property type="protein sequence ID" value="BAU85480.1"/>
    <property type="molecule type" value="Genomic_DNA"/>
</dbReference>
<dbReference type="AlphaFoldDB" id="A0A160P4I3"/>
<dbReference type="KEGG" id="slau:SLA_4596"/>
<gene>
    <name evidence="2" type="ORF">SLA_4596</name>
</gene>
<sequence>MNSVRRSARQKLDEFRSQGSLSSGPPEDSGWDSPGGSPGPANVLLFAVKAVLRLRQEAGADVQEVLSAVAGGASERSDMETLVRALGGDMAAARALDWLGTGPLESVVALLDALIRLAGLREEEIDELLVHAQSLADEWAQAGGGLLPGLRGIETGPWDESEQGGRHAKGLLDLGGLRIPDDPGLDLRMDRGGTPPRLWGVTLVRGKETALQLQAFRSPDGPQWADTRARLARDIRARGGEATEWAGRLGPELRCVIPTEGPDLRRRRMPVLMLGCDGPNWLLRGVVTGTDAESGNPDSWVYSYVERVVVVPSYVPPSAASPSATDFGFALLRPADGPIPLRMPG</sequence>
<protein>
    <recommendedName>
        <fullName evidence="4">DUF3710 domain-containing protein</fullName>
    </recommendedName>
</protein>
<accession>A0A160P4I3</accession>
<dbReference type="Proteomes" id="UP000217676">
    <property type="component" value="Chromosome"/>
</dbReference>
<dbReference type="InterPro" id="IPR022183">
    <property type="entry name" value="DUF3710"/>
</dbReference>
<evidence type="ECO:0000313" key="3">
    <source>
        <dbReference type="Proteomes" id="UP000217676"/>
    </source>
</evidence>
<proteinExistence type="predicted"/>
<name>A0A160P4I3_STRLU</name>
<evidence type="ECO:0008006" key="4">
    <source>
        <dbReference type="Google" id="ProtNLM"/>
    </source>
</evidence>
<organism evidence="2 3">
    <name type="scientific">Streptomyces laurentii</name>
    <dbReference type="NCBI Taxonomy" id="39478"/>
    <lineage>
        <taxon>Bacteria</taxon>
        <taxon>Bacillati</taxon>
        <taxon>Actinomycetota</taxon>
        <taxon>Actinomycetes</taxon>
        <taxon>Kitasatosporales</taxon>
        <taxon>Streptomycetaceae</taxon>
        <taxon>Streptomyces</taxon>
    </lineage>
</organism>
<evidence type="ECO:0000256" key="1">
    <source>
        <dbReference type="SAM" id="MobiDB-lite"/>
    </source>
</evidence>
<feature type="region of interest" description="Disordered" evidence="1">
    <location>
        <begin position="1"/>
        <end position="36"/>
    </location>
</feature>
<reference evidence="2 3" key="1">
    <citation type="journal article" date="2016" name="Genome Announc.">
        <title>Complete Genome Sequence of Thiostrepton-Producing Streptomyces laurentii ATCC 31255.</title>
        <authorList>
            <person name="Doi K."/>
            <person name="Fujino Y."/>
            <person name="Nagayoshi Y."/>
            <person name="Ohshima T."/>
            <person name="Ogata S."/>
        </authorList>
    </citation>
    <scope>NUCLEOTIDE SEQUENCE [LARGE SCALE GENOMIC DNA]</scope>
    <source>
        <strain evidence="2 3">ATCC 31255</strain>
    </source>
</reference>
<keyword evidence="3" id="KW-1185">Reference proteome</keyword>
<feature type="compositionally biased region" description="Low complexity" evidence="1">
    <location>
        <begin position="22"/>
        <end position="35"/>
    </location>
</feature>
<evidence type="ECO:0000313" key="2">
    <source>
        <dbReference type="EMBL" id="BAU85480.1"/>
    </source>
</evidence>